<accession>A0AAE1LGS6</accession>
<proteinExistence type="predicted"/>
<evidence type="ECO:0000313" key="3">
    <source>
        <dbReference type="Proteomes" id="UP001219518"/>
    </source>
</evidence>
<reference evidence="2" key="1">
    <citation type="submission" date="2021-07" db="EMBL/GenBank/DDBJ databases">
        <authorList>
            <person name="Catto M.A."/>
            <person name="Jacobson A."/>
            <person name="Kennedy G."/>
            <person name="Labadie P."/>
            <person name="Hunt B.G."/>
            <person name="Srinivasan R."/>
        </authorList>
    </citation>
    <scope>NUCLEOTIDE SEQUENCE</scope>
    <source>
        <strain evidence="2">PL_HMW_Pooled</strain>
        <tissue evidence="2">Head</tissue>
    </source>
</reference>
<feature type="non-terminal residue" evidence="2">
    <location>
        <position position="160"/>
    </location>
</feature>
<organism evidence="2 3">
    <name type="scientific">Frankliniella fusca</name>
    <dbReference type="NCBI Taxonomy" id="407009"/>
    <lineage>
        <taxon>Eukaryota</taxon>
        <taxon>Metazoa</taxon>
        <taxon>Ecdysozoa</taxon>
        <taxon>Arthropoda</taxon>
        <taxon>Hexapoda</taxon>
        <taxon>Insecta</taxon>
        <taxon>Pterygota</taxon>
        <taxon>Neoptera</taxon>
        <taxon>Paraneoptera</taxon>
        <taxon>Thysanoptera</taxon>
        <taxon>Terebrantia</taxon>
        <taxon>Thripoidea</taxon>
        <taxon>Thripidae</taxon>
        <taxon>Frankliniella</taxon>
    </lineage>
</organism>
<dbReference type="Proteomes" id="UP001219518">
    <property type="component" value="Unassembled WGS sequence"/>
</dbReference>
<feature type="compositionally biased region" description="Basic residues" evidence="1">
    <location>
        <begin position="42"/>
        <end position="57"/>
    </location>
</feature>
<feature type="compositionally biased region" description="Polar residues" evidence="1">
    <location>
        <begin position="26"/>
        <end position="41"/>
    </location>
</feature>
<feature type="region of interest" description="Disordered" evidence="1">
    <location>
        <begin position="26"/>
        <end position="63"/>
    </location>
</feature>
<reference evidence="2" key="2">
    <citation type="journal article" date="2023" name="BMC Genomics">
        <title>Pest status, molecular evolution, and epigenetic factors derived from the genome assembly of Frankliniella fusca, a thysanopteran phytovirus vector.</title>
        <authorList>
            <person name="Catto M.A."/>
            <person name="Labadie P.E."/>
            <person name="Jacobson A.L."/>
            <person name="Kennedy G.G."/>
            <person name="Srinivasan R."/>
            <person name="Hunt B.G."/>
        </authorList>
    </citation>
    <scope>NUCLEOTIDE SEQUENCE</scope>
    <source>
        <strain evidence="2">PL_HMW_Pooled</strain>
    </source>
</reference>
<comment type="caution">
    <text evidence="2">The sequence shown here is derived from an EMBL/GenBank/DDBJ whole genome shotgun (WGS) entry which is preliminary data.</text>
</comment>
<evidence type="ECO:0000256" key="1">
    <source>
        <dbReference type="SAM" id="MobiDB-lite"/>
    </source>
</evidence>
<dbReference type="EMBL" id="JAHWGI010000734">
    <property type="protein sequence ID" value="KAK3917512.1"/>
    <property type="molecule type" value="Genomic_DNA"/>
</dbReference>
<evidence type="ECO:0000313" key="2">
    <source>
        <dbReference type="EMBL" id="KAK3917512.1"/>
    </source>
</evidence>
<dbReference type="AlphaFoldDB" id="A0AAE1LGS6"/>
<keyword evidence="3" id="KW-1185">Reference proteome</keyword>
<sequence>MKRGRGALCSLSTTSSHVVVEALSFPLSSQPPGSRQSPKPNRNQKRWQRAARGRATHHSAPAASARVALRRQVRGGAGPPHTHYALTILLIVGKDVKSTITHREITSTTYQVETQLGSRIIAPTFFVDRNLQNAPQIYEDIYHTQMDKNSQQNTAVRSTW</sequence>
<gene>
    <name evidence="2" type="ORF">KUF71_026193</name>
</gene>
<protein>
    <submittedName>
        <fullName evidence="2">Myopalladin</fullName>
    </submittedName>
</protein>
<name>A0AAE1LGS6_9NEOP</name>